<feature type="compositionally biased region" description="Polar residues" evidence="7">
    <location>
        <begin position="1003"/>
        <end position="1026"/>
    </location>
</feature>
<protein>
    <recommendedName>
        <fullName evidence="8">OCEL domain-containing protein</fullName>
    </recommendedName>
</protein>
<evidence type="ECO:0000256" key="4">
    <source>
        <dbReference type="ARBA" id="ARBA00023163"/>
    </source>
</evidence>
<feature type="region of interest" description="Disordered" evidence="7">
    <location>
        <begin position="144"/>
        <end position="188"/>
    </location>
</feature>
<dbReference type="InterPro" id="IPR010844">
    <property type="entry name" value="Occludin_ELL"/>
</dbReference>
<dbReference type="PANTHER" id="PTHR23288">
    <property type="entry name" value="OCCLUDIN AND RNA POLYMERASE II ELONGATION FACTOR ELL"/>
    <property type="match status" value="1"/>
</dbReference>
<feature type="compositionally biased region" description="Low complexity" evidence="7">
    <location>
        <begin position="461"/>
        <end position="477"/>
    </location>
</feature>
<feature type="region of interest" description="Disordered" evidence="7">
    <location>
        <begin position="994"/>
        <end position="1083"/>
    </location>
</feature>
<name>A0A1B0AWE1_9MUSC</name>
<feature type="compositionally biased region" description="Polar residues" evidence="7">
    <location>
        <begin position="478"/>
        <end position="489"/>
    </location>
</feature>
<dbReference type="EMBL" id="JXJN01004653">
    <property type="status" value="NOT_ANNOTATED_CDS"/>
    <property type="molecule type" value="Genomic_DNA"/>
</dbReference>
<keyword evidence="5" id="KW-0539">Nucleus</keyword>
<feature type="compositionally biased region" description="Polar residues" evidence="7">
    <location>
        <begin position="556"/>
        <end position="580"/>
    </location>
</feature>
<feature type="region of interest" description="Disordered" evidence="7">
    <location>
        <begin position="350"/>
        <end position="389"/>
    </location>
</feature>
<keyword evidence="3" id="KW-0805">Transcription regulation</keyword>
<dbReference type="Proteomes" id="UP000092460">
    <property type="component" value="Unassembled WGS sequence"/>
</dbReference>
<dbReference type="EnsemblMetazoa" id="GPPI010960-RA">
    <property type="protein sequence ID" value="GPPI010960-PA"/>
    <property type="gene ID" value="GPPI010960"/>
</dbReference>
<dbReference type="InterPro" id="IPR042065">
    <property type="entry name" value="E3_ELL-like"/>
</dbReference>
<evidence type="ECO:0000313" key="10">
    <source>
        <dbReference type="Proteomes" id="UP000092460"/>
    </source>
</evidence>
<proteinExistence type="inferred from homology"/>
<feature type="compositionally biased region" description="Polar residues" evidence="7">
    <location>
        <begin position="151"/>
        <end position="160"/>
    </location>
</feature>
<evidence type="ECO:0000259" key="8">
    <source>
        <dbReference type="PROSITE" id="PS51980"/>
    </source>
</evidence>
<feature type="region of interest" description="Disordered" evidence="7">
    <location>
        <begin position="514"/>
        <end position="684"/>
    </location>
</feature>
<dbReference type="AlphaFoldDB" id="A0A1B0AWE1"/>
<evidence type="ECO:0000256" key="3">
    <source>
        <dbReference type="ARBA" id="ARBA00023015"/>
    </source>
</evidence>
<keyword evidence="10" id="KW-1185">Reference proteome</keyword>
<dbReference type="SUPFAM" id="SSF144292">
    <property type="entry name" value="occludin/ELL-like"/>
    <property type="match status" value="1"/>
</dbReference>
<dbReference type="InterPro" id="IPR019464">
    <property type="entry name" value="ELL_N"/>
</dbReference>
<dbReference type="VEuPathDB" id="VectorBase:GPPI010960"/>
<dbReference type="InterPro" id="IPR031176">
    <property type="entry name" value="ELL/occludin"/>
</dbReference>
<feature type="compositionally biased region" description="Polar residues" evidence="7">
    <location>
        <begin position="895"/>
        <end position="930"/>
    </location>
</feature>
<dbReference type="Gene3D" id="6.10.140.340">
    <property type="match status" value="1"/>
</dbReference>
<feature type="region of interest" description="Disordered" evidence="7">
    <location>
        <begin position="888"/>
        <end position="982"/>
    </location>
</feature>
<feature type="compositionally biased region" description="Gly residues" evidence="7">
    <location>
        <begin position="234"/>
        <end position="245"/>
    </location>
</feature>
<feature type="compositionally biased region" description="Basic residues" evidence="7">
    <location>
        <begin position="931"/>
        <end position="942"/>
    </location>
</feature>
<dbReference type="GO" id="GO:0032968">
    <property type="term" value="P:positive regulation of transcription elongation by RNA polymerase II"/>
    <property type="evidence" value="ECO:0007669"/>
    <property type="project" value="TreeGrafter"/>
</dbReference>
<feature type="compositionally biased region" description="Polar residues" evidence="7">
    <location>
        <begin position="587"/>
        <end position="623"/>
    </location>
</feature>
<dbReference type="GO" id="GO:0008023">
    <property type="term" value="C:transcription elongation factor complex"/>
    <property type="evidence" value="ECO:0007669"/>
    <property type="project" value="InterPro"/>
</dbReference>
<dbReference type="Pfam" id="PF10390">
    <property type="entry name" value="ELL"/>
    <property type="match status" value="1"/>
</dbReference>
<dbReference type="PANTHER" id="PTHR23288:SF17">
    <property type="entry name" value="RNA POLYMERASE II ELONGATION FACTOR ELL"/>
    <property type="match status" value="1"/>
</dbReference>
<dbReference type="PROSITE" id="PS51980">
    <property type="entry name" value="OCEL"/>
    <property type="match status" value="1"/>
</dbReference>
<evidence type="ECO:0000313" key="9">
    <source>
        <dbReference type="EnsemblMetazoa" id="GPPI010960-PA"/>
    </source>
</evidence>
<dbReference type="GO" id="GO:0042795">
    <property type="term" value="P:snRNA transcription by RNA polymerase II"/>
    <property type="evidence" value="ECO:0007669"/>
    <property type="project" value="TreeGrafter"/>
</dbReference>
<reference evidence="10" key="1">
    <citation type="submission" date="2015-01" db="EMBL/GenBank/DDBJ databases">
        <authorList>
            <person name="Aksoy S."/>
            <person name="Warren W."/>
            <person name="Wilson R.K."/>
        </authorList>
    </citation>
    <scope>NUCLEOTIDE SEQUENCE [LARGE SCALE GENOMIC DNA]</scope>
    <source>
        <strain evidence="10">IAEA</strain>
    </source>
</reference>
<evidence type="ECO:0000256" key="2">
    <source>
        <dbReference type="ARBA" id="ARBA00009171"/>
    </source>
</evidence>
<feature type="compositionally biased region" description="Polar residues" evidence="7">
    <location>
        <begin position="449"/>
        <end position="460"/>
    </location>
</feature>
<feature type="compositionally biased region" description="Low complexity" evidence="7">
    <location>
        <begin position="958"/>
        <end position="976"/>
    </location>
</feature>
<feature type="compositionally biased region" description="Low complexity" evidence="7">
    <location>
        <begin position="656"/>
        <end position="684"/>
    </location>
</feature>
<sequence>MTNSISSAKCPSVLTSGKYGMSQHRSIVDNSKEYIFVKLTDSAFRAIEEYQRNLQSKRLGQGQCAKIQFIGNAGVIHFPTADGGGGPPDGRKFGFAIDDVEGSLECIQQTGAELDVLGALNYRMRIHANDDVYDTTRTKMAIAEETEKRSAVNSRSSPNPITMGGSGTTGSNNRYGSPSNLSSSSSTSCLPSLMTSASSLSSTLAGGITTGYQSASCRNSPPPMVVASLQKNSKGGGGNGSGRGSLLGVKSSSSKGSGSSSGNNSKLPDVSRRKIRERLIHLLALKPFKKPELYARLQNEGLAQRERQLITNILKDISTLSRDNTYNLRRSLWNDVDENWPYFTEQELQQLKRRKPQNLTPPMSSDAGSSTSGQSPTSSTHTGSPPPLVAGGTVVGCGLKRASLEPDLYDGALLSGVQPKKQRISHYKKDMLGGGGLTASTSAVRVPGNTYQHQSRNSLAYSPPSYNSGGSNGSISNQVQTNDENSGNSDLTFNVLNNVDDLMAHASIGYGGVGGDQQQSIQTRSNGSSKTSLNNKFAPTTKSITSGSLKEKRGSACNSSRETTTATGIRRSNNSPTPYANNFVPESKSNSSDGNSRPHVSQQLLHHNLHKSTSSNSVFGHNNSQHEETVNNRSRHHSSGRDSSKHSKSTSALQGQSPQKQCSNNNSNKYQQNNYQQQQQQQQSMMLSYTNQHLVDTPPQAQCTILNTPFVTYRQPQHSSPTQQQIDAAADSFSMTTNSTTDASRYDFSNYTPITSIEQRRQYKTEFESDYDEYRKLLGQVDSVAQRFREMAESLKKVRQGCQDYYKIKNQILNEYHRVRNEEAINRDKQRFDYLHEKLAHIKQLVMDYDKKLTSGAIPPPSHPSQSQKMMVAAQHVVAANPSQQVANVPAPAPISTQIPTGDTGTTLSPMLQNESSSNHSTPLATINKQKSLHRTHNRHHQQQQQQQQQPPPPPPQQQQQQHQQQQQQQQQQQHCQQHHEPETIRIDQQLSLPTTPDHYRNDGQNAGEQQNKPTQPSSYQQQQNHNDSDSDSDDSSSSSSSNDGSDDDDEDNSDDDGTDDDDSNSNSNDDDEDNDNEHNACY</sequence>
<dbReference type="InterPro" id="IPR036390">
    <property type="entry name" value="WH_DNA-bd_sf"/>
</dbReference>
<dbReference type="Gene3D" id="1.10.10.2670">
    <property type="entry name" value="E3 ubiquitin-protein ligase"/>
    <property type="match status" value="1"/>
</dbReference>
<feature type="region of interest" description="Disordered" evidence="7">
    <location>
        <begin position="211"/>
        <end position="270"/>
    </location>
</feature>
<evidence type="ECO:0000256" key="7">
    <source>
        <dbReference type="SAM" id="MobiDB-lite"/>
    </source>
</evidence>
<feature type="domain" description="OCEL" evidence="8">
    <location>
        <begin position="745"/>
        <end position="854"/>
    </location>
</feature>
<keyword evidence="4" id="KW-0804">Transcription</keyword>
<dbReference type="GO" id="GO:0006368">
    <property type="term" value="P:transcription elongation by RNA polymerase II"/>
    <property type="evidence" value="ECO:0007669"/>
    <property type="project" value="InterPro"/>
</dbReference>
<feature type="compositionally biased region" description="Polar residues" evidence="7">
    <location>
        <begin position="516"/>
        <end position="548"/>
    </location>
</feature>
<comment type="similarity">
    <text evidence="2 6">Belongs to the ELL/occludin family.</text>
</comment>
<comment type="subcellular location">
    <subcellularLocation>
        <location evidence="1">Nucleus</location>
    </subcellularLocation>
</comment>
<reference evidence="9" key="2">
    <citation type="submission" date="2020-05" db="UniProtKB">
        <authorList>
            <consortium name="EnsemblMetazoa"/>
        </authorList>
    </citation>
    <scope>IDENTIFICATION</scope>
    <source>
        <strain evidence="9">IAEA</strain>
    </source>
</reference>
<evidence type="ECO:0000256" key="1">
    <source>
        <dbReference type="ARBA" id="ARBA00004123"/>
    </source>
</evidence>
<accession>A0A1B0AWE1</accession>
<dbReference type="Pfam" id="PF07303">
    <property type="entry name" value="Occludin_ELL"/>
    <property type="match status" value="1"/>
</dbReference>
<dbReference type="STRING" id="67801.A0A1B0AWE1"/>
<evidence type="ECO:0000256" key="6">
    <source>
        <dbReference type="PROSITE-ProRule" id="PRU01324"/>
    </source>
</evidence>
<feature type="compositionally biased region" description="Acidic residues" evidence="7">
    <location>
        <begin position="1045"/>
        <end position="1076"/>
    </location>
</feature>
<organism evidence="9 10">
    <name type="scientific">Glossina palpalis gambiensis</name>
    <dbReference type="NCBI Taxonomy" id="67801"/>
    <lineage>
        <taxon>Eukaryota</taxon>
        <taxon>Metazoa</taxon>
        <taxon>Ecdysozoa</taxon>
        <taxon>Arthropoda</taxon>
        <taxon>Hexapoda</taxon>
        <taxon>Insecta</taxon>
        <taxon>Pterygota</taxon>
        <taxon>Neoptera</taxon>
        <taxon>Endopterygota</taxon>
        <taxon>Diptera</taxon>
        <taxon>Brachycera</taxon>
        <taxon>Muscomorpha</taxon>
        <taxon>Hippoboscoidea</taxon>
        <taxon>Glossinidae</taxon>
        <taxon>Glossina</taxon>
    </lineage>
</organism>
<evidence type="ECO:0000256" key="5">
    <source>
        <dbReference type="ARBA" id="ARBA00023242"/>
    </source>
</evidence>
<dbReference type="SUPFAM" id="SSF46785">
    <property type="entry name" value="Winged helix' DNA-binding domain"/>
    <property type="match status" value="1"/>
</dbReference>
<feature type="compositionally biased region" description="Low complexity" evidence="7">
    <location>
        <begin position="364"/>
        <end position="383"/>
    </location>
</feature>
<feature type="compositionally biased region" description="Low complexity" evidence="7">
    <location>
        <begin position="169"/>
        <end position="188"/>
    </location>
</feature>
<feature type="region of interest" description="Disordered" evidence="7">
    <location>
        <begin position="449"/>
        <end position="489"/>
    </location>
</feature>
<feature type="compositionally biased region" description="Low complexity" evidence="7">
    <location>
        <begin position="246"/>
        <end position="267"/>
    </location>
</feature>
<dbReference type="GO" id="GO:0000987">
    <property type="term" value="F:cis-regulatory region sequence-specific DNA binding"/>
    <property type="evidence" value="ECO:0007669"/>
    <property type="project" value="TreeGrafter"/>
</dbReference>